<gene>
    <name evidence="1" type="ORF">DERF_005389</name>
</gene>
<comment type="caution">
    <text evidence="1">The sequence shown here is derived from an EMBL/GenBank/DDBJ whole genome shotgun (WGS) entry which is preliminary data.</text>
</comment>
<sequence length="64" mass="7267">MHLVSFLSWFMISNSRIPGLSSLLRPCSRFGLFFCFTGSSMVHVHDDDDAVQRNVEHSQTESCC</sequence>
<dbReference type="Proteomes" id="UP000790347">
    <property type="component" value="Unassembled WGS sequence"/>
</dbReference>
<proteinExistence type="predicted"/>
<keyword evidence="2" id="KW-1185">Reference proteome</keyword>
<name>A0A922L8M3_DERFA</name>
<protein>
    <submittedName>
        <fullName evidence="1">Uncharacterized protein</fullName>
    </submittedName>
</protein>
<accession>A0A922L8M3</accession>
<organism evidence="1 2">
    <name type="scientific">Dermatophagoides farinae</name>
    <name type="common">American house dust mite</name>
    <dbReference type="NCBI Taxonomy" id="6954"/>
    <lineage>
        <taxon>Eukaryota</taxon>
        <taxon>Metazoa</taxon>
        <taxon>Ecdysozoa</taxon>
        <taxon>Arthropoda</taxon>
        <taxon>Chelicerata</taxon>
        <taxon>Arachnida</taxon>
        <taxon>Acari</taxon>
        <taxon>Acariformes</taxon>
        <taxon>Sarcoptiformes</taxon>
        <taxon>Astigmata</taxon>
        <taxon>Psoroptidia</taxon>
        <taxon>Analgoidea</taxon>
        <taxon>Pyroglyphidae</taxon>
        <taxon>Dermatophagoidinae</taxon>
        <taxon>Dermatophagoides</taxon>
    </lineage>
</organism>
<evidence type="ECO:0000313" key="1">
    <source>
        <dbReference type="EMBL" id="KAH9521757.1"/>
    </source>
</evidence>
<evidence type="ECO:0000313" key="2">
    <source>
        <dbReference type="Proteomes" id="UP000790347"/>
    </source>
</evidence>
<reference evidence="1" key="1">
    <citation type="submission" date="2013-05" db="EMBL/GenBank/DDBJ databases">
        <authorList>
            <person name="Yim A.K.Y."/>
            <person name="Chan T.F."/>
            <person name="Ji K.M."/>
            <person name="Liu X.Y."/>
            <person name="Zhou J.W."/>
            <person name="Li R.Q."/>
            <person name="Yang K.Y."/>
            <person name="Li J."/>
            <person name="Li M."/>
            <person name="Law P.T.W."/>
            <person name="Wu Y.L."/>
            <person name="Cai Z.L."/>
            <person name="Qin H."/>
            <person name="Bao Y."/>
            <person name="Leung R.K.K."/>
            <person name="Ng P.K.S."/>
            <person name="Zou J."/>
            <person name="Zhong X.J."/>
            <person name="Ran P.X."/>
            <person name="Zhong N.S."/>
            <person name="Liu Z.G."/>
            <person name="Tsui S.K.W."/>
        </authorList>
    </citation>
    <scope>NUCLEOTIDE SEQUENCE</scope>
    <source>
        <strain evidence="1">Derf</strain>
        <tissue evidence="1">Whole organism</tissue>
    </source>
</reference>
<dbReference type="EMBL" id="ASGP02000002">
    <property type="protein sequence ID" value="KAH9521757.1"/>
    <property type="molecule type" value="Genomic_DNA"/>
</dbReference>
<reference evidence="1" key="2">
    <citation type="journal article" date="2022" name="Res Sq">
        <title>Comparative Genomics Reveals Insights into the Divergent Evolution of Astigmatic Mites and Household Pest Adaptations.</title>
        <authorList>
            <person name="Xiong Q."/>
            <person name="Wan A.T.-Y."/>
            <person name="Liu X.-Y."/>
            <person name="Fung C.S.-H."/>
            <person name="Xiao X."/>
            <person name="Malainual N."/>
            <person name="Hou J."/>
            <person name="Wang L."/>
            <person name="Wang M."/>
            <person name="Yang K."/>
            <person name="Cui Y."/>
            <person name="Leung E."/>
            <person name="Nong W."/>
            <person name="Shin S.-K."/>
            <person name="Au S."/>
            <person name="Jeong K.Y."/>
            <person name="Chew F.T."/>
            <person name="Hui J."/>
            <person name="Leung T.F."/>
            <person name="Tungtrongchitr A."/>
            <person name="Zhong N."/>
            <person name="Liu Z."/>
            <person name="Tsui S."/>
        </authorList>
    </citation>
    <scope>NUCLEOTIDE SEQUENCE</scope>
    <source>
        <strain evidence="1">Derf</strain>
        <tissue evidence="1">Whole organism</tissue>
    </source>
</reference>
<dbReference type="AlphaFoldDB" id="A0A922L8M3"/>